<feature type="region of interest" description="Disordered" evidence="12">
    <location>
        <begin position="1"/>
        <end position="51"/>
    </location>
</feature>
<evidence type="ECO:0000256" key="5">
    <source>
        <dbReference type="ARBA" id="ARBA00022833"/>
    </source>
</evidence>
<evidence type="ECO:0000256" key="10">
    <source>
        <dbReference type="PROSITE-ProRule" id="PRU00267"/>
    </source>
</evidence>
<feature type="region of interest" description="Disordered" evidence="12">
    <location>
        <begin position="1022"/>
        <end position="1061"/>
    </location>
</feature>
<dbReference type="Pfam" id="PF13771">
    <property type="entry name" value="zf-HC5HC2H"/>
    <property type="match status" value="1"/>
</dbReference>
<evidence type="ECO:0000256" key="6">
    <source>
        <dbReference type="ARBA" id="ARBA00023015"/>
    </source>
</evidence>
<dbReference type="InterPro" id="IPR013083">
    <property type="entry name" value="Znf_RING/FYVE/PHD"/>
</dbReference>
<feature type="compositionally biased region" description="Polar residues" evidence="12">
    <location>
        <begin position="1117"/>
        <end position="1129"/>
    </location>
</feature>
<dbReference type="SMART" id="SM00184">
    <property type="entry name" value="RING"/>
    <property type="match status" value="4"/>
</dbReference>
<dbReference type="FunFam" id="1.10.30.10:FF:000009">
    <property type="entry name" value="Histone-lysine N-methyltransferase"/>
    <property type="match status" value="1"/>
</dbReference>
<feature type="compositionally biased region" description="Basic and acidic residues" evidence="12">
    <location>
        <begin position="155"/>
        <end position="165"/>
    </location>
</feature>
<dbReference type="Gene3D" id="1.10.30.10">
    <property type="entry name" value="High mobility group box domain"/>
    <property type="match status" value="1"/>
</dbReference>
<dbReference type="CDD" id="cd15514">
    <property type="entry name" value="PHD6_KMT2C_like"/>
    <property type="match status" value="1"/>
</dbReference>
<feature type="compositionally biased region" description="Basic residues" evidence="12">
    <location>
        <begin position="99"/>
        <end position="114"/>
    </location>
</feature>
<keyword evidence="5" id="KW-0862">Zinc</keyword>
<dbReference type="InterPro" id="IPR019787">
    <property type="entry name" value="Znf_PHD-finger"/>
</dbReference>
<evidence type="ECO:0008006" key="17">
    <source>
        <dbReference type="Google" id="ProtNLM"/>
    </source>
</evidence>
<dbReference type="GO" id="GO:0042800">
    <property type="term" value="F:histone H3K4 methyltransferase activity"/>
    <property type="evidence" value="ECO:0007669"/>
    <property type="project" value="TreeGrafter"/>
</dbReference>
<feature type="region of interest" description="Disordered" evidence="12">
    <location>
        <begin position="1096"/>
        <end position="1154"/>
    </location>
</feature>
<feature type="region of interest" description="Disordered" evidence="12">
    <location>
        <begin position="1283"/>
        <end position="1304"/>
    </location>
</feature>
<feature type="compositionally biased region" description="Low complexity" evidence="12">
    <location>
        <begin position="1106"/>
        <end position="1116"/>
    </location>
</feature>
<dbReference type="GO" id="GO:0008270">
    <property type="term" value="F:zinc ion binding"/>
    <property type="evidence" value="ECO:0007669"/>
    <property type="project" value="UniProtKB-KW"/>
</dbReference>
<feature type="region of interest" description="Disordered" evidence="12">
    <location>
        <begin position="698"/>
        <end position="718"/>
    </location>
</feature>
<feature type="region of interest" description="Disordered" evidence="12">
    <location>
        <begin position="977"/>
        <end position="997"/>
    </location>
</feature>
<dbReference type="EMBL" id="GEDC01017945">
    <property type="protein sequence ID" value="JAS19353.1"/>
    <property type="molecule type" value="Transcribed_RNA"/>
</dbReference>
<dbReference type="PROSITE" id="PS51805">
    <property type="entry name" value="EPHD"/>
    <property type="match status" value="1"/>
</dbReference>
<dbReference type="PROSITE" id="PS50016">
    <property type="entry name" value="ZF_PHD_2"/>
    <property type="match status" value="5"/>
</dbReference>
<feature type="domain" description="PHD-type" evidence="15">
    <location>
        <begin position="271"/>
        <end position="378"/>
    </location>
</feature>
<feature type="compositionally biased region" description="Basic residues" evidence="12">
    <location>
        <begin position="981"/>
        <end position="991"/>
    </location>
</feature>
<dbReference type="SUPFAM" id="SSF57903">
    <property type="entry name" value="FYVE/PHD zinc finger"/>
    <property type="match status" value="6"/>
</dbReference>
<reference evidence="16" key="1">
    <citation type="submission" date="2015-12" db="EMBL/GenBank/DDBJ databases">
        <title>De novo transcriptome assembly of four potential Pierce s Disease insect vectors from Arizona vineyards.</title>
        <authorList>
            <person name="Tassone E.E."/>
        </authorList>
    </citation>
    <scope>NUCLEOTIDE SEQUENCE</scope>
</reference>
<dbReference type="InterPro" id="IPR009071">
    <property type="entry name" value="HMG_box_dom"/>
</dbReference>
<evidence type="ECO:0000259" key="14">
    <source>
        <dbReference type="PROSITE" id="PS50118"/>
    </source>
</evidence>
<evidence type="ECO:0000259" key="13">
    <source>
        <dbReference type="PROSITE" id="PS50016"/>
    </source>
</evidence>
<evidence type="ECO:0000259" key="15">
    <source>
        <dbReference type="PROSITE" id="PS51805"/>
    </source>
</evidence>
<dbReference type="CDD" id="cd15509">
    <property type="entry name" value="PHD1_KMT2C_like"/>
    <property type="match status" value="1"/>
</dbReference>
<feature type="DNA-binding region" description="HMG box" evidence="10">
    <location>
        <begin position="1454"/>
        <end position="1520"/>
    </location>
</feature>
<feature type="region of interest" description="Disordered" evidence="12">
    <location>
        <begin position="1178"/>
        <end position="1197"/>
    </location>
</feature>
<evidence type="ECO:0000256" key="11">
    <source>
        <dbReference type="SAM" id="Coils"/>
    </source>
</evidence>
<dbReference type="CDD" id="cd15513">
    <property type="entry name" value="PHD5_KMT2C_like"/>
    <property type="match status" value="1"/>
</dbReference>
<feature type="compositionally biased region" description="Acidic residues" evidence="12">
    <location>
        <begin position="1023"/>
        <end position="1032"/>
    </location>
</feature>
<feature type="compositionally biased region" description="Basic residues" evidence="12">
    <location>
        <begin position="1141"/>
        <end position="1151"/>
    </location>
</feature>
<dbReference type="InterPro" id="IPR036910">
    <property type="entry name" value="HMG_box_dom_sf"/>
</dbReference>
<feature type="domain" description="PHD-type" evidence="13">
    <location>
        <begin position="736"/>
        <end position="789"/>
    </location>
</feature>
<evidence type="ECO:0000256" key="9">
    <source>
        <dbReference type="PROSITE-ProRule" id="PRU00146"/>
    </source>
</evidence>
<feature type="region of interest" description="Disordered" evidence="12">
    <location>
        <begin position="1215"/>
        <end position="1245"/>
    </location>
</feature>
<dbReference type="InterPro" id="IPR001841">
    <property type="entry name" value="Znf_RING"/>
</dbReference>
<keyword evidence="11" id="KW-0175">Coiled coil</keyword>
<evidence type="ECO:0000256" key="4">
    <source>
        <dbReference type="ARBA" id="ARBA00022771"/>
    </source>
</evidence>
<name>A0A1B6D156_9HEMI</name>
<feature type="compositionally biased region" description="Low complexity" evidence="12">
    <location>
        <begin position="74"/>
        <end position="83"/>
    </location>
</feature>
<feature type="compositionally biased region" description="Acidic residues" evidence="12">
    <location>
        <begin position="17"/>
        <end position="39"/>
    </location>
</feature>
<feature type="region of interest" description="Disordered" evidence="12">
    <location>
        <begin position="1830"/>
        <end position="1860"/>
    </location>
</feature>
<dbReference type="GO" id="GO:0045944">
    <property type="term" value="P:positive regulation of transcription by RNA polymerase II"/>
    <property type="evidence" value="ECO:0007669"/>
    <property type="project" value="TreeGrafter"/>
</dbReference>
<feature type="region of interest" description="Disordered" evidence="12">
    <location>
        <begin position="69"/>
        <end position="171"/>
    </location>
</feature>
<keyword evidence="4 9" id="KW-0863">Zinc-finger</keyword>
<feature type="non-terminal residue" evidence="16">
    <location>
        <position position="1860"/>
    </location>
</feature>
<dbReference type="InterPro" id="IPR034732">
    <property type="entry name" value="EPHD"/>
</dbReference>
<dbReference type="Gene3D" id="3.30.40.10">
    <property type="entry name" value="Zinc/RING finger domain, C3HC4 (zinc finger)"/>
    <property type="match status" value="7"/>
</dbReference>
<comment type="subcellular location">
    <subcellularLocation>
        <location evidence="1">Nucleus</location>
    </subcellularLocation>
</comment>
<dbReference type="PANTHER" id="PTHR45888">
    <property type="entry name" value="HL01030P-RELATED"/>
    <property type="match status" value="1"/>
</dbReference>
<feature type="domain" description="PHD-type" evidence="13">
    <location>
        <begin position="786"/>
        <end position="836"/>
    </location>
</feature>
<dbReference type="PANTHER" id="PTHR45888:SF6">
    <property type="entry name" value="HL01030P-RELATED"/>
    <property type="match status" value="1"/>
</dbReference>
<dbReference type="CDD" id="cd15510">
    <property type="entry name" value="PHD2_KMT2C_like"/>
    <property type="match status" value="1"/>
</dbReference>
<evidence type="ECO:0000256" key="1">
    <source>
        <dbReference type="ARBA" id="ARBA00004123"/>
    </source>
</evidence>
<dbReference type="FunFam" id="3.30.40.10:FF:000407">
    <property type="entry name" value="Histone-lysine N-methyltransferase MLL3"/>
    <property type="match status" value="1"/>
</dbReference>
<dbReference type="InterPro" id="IPR011011">
    <property type="entry name" value="Znf_FYVE_PHD"/>
</dbReference>
<evidence type="ECO:0000256" key="7">
    <source>
        <dbReference type="ARBA" id="ARBA00023163"/>
    </source>
</evidence>
<dbReference type="FunFam" id="3.30.40.10:FF:000852">
    <property type="entry name" value="Histone-lysine N-methyltransferase 2C"/>
    <property type="match status" value="1"/>
</dbReference>
<keyword evidence="10" id="KW-0238">DNA-binding</keyword>
<feature type="region of interest" description="Disordered" evidence="12">
    <location>
        <begin position="215"/>
        <end position="244"/>
    </location>
</feature>
<dbReference type="GO" id="GO:0003713">
    <property type="term" value="F:transcription coactivator activity"/>
    <property type="evidence" value="ECO:0007669"/>
    <property type="project" value="TreeGrafter"/>
</dbReference>
<feature type="domain" description="PHD-type" evidence="13">
    <location>
        <begin position="518"/>
        <end position="579"/>
    </location>
</feature>
<evidence type="ECO:0000256" key="2">
    <source>
        <dbReference type="ARBA" id="ARBA00022723"/>
    </source>
</evidence>
<evidence type="ECO:0000256" key="12">
    <source>
        <dbReference type="SAM" id="MobiDB-lite"/>
    </source>
</evidence>
<feature type="region of interest" description="Disordered" evidence="12">
    <location>
        <begin position="1409"/>
        <end position="1440"/>
    </location>
</feature>
<feature type="compositionally biased region" description="Basic and acidic residues" evidence="12">
    <location>
        <begin position="1215"/>
        <end position="1236"/>
    </location>
</feature>
<dbReference type="GO" id="GO:0044666">
    <property type="term" value="C:MLL3/4 complex"/>
    <property type="evidence" value="ECO:0007669"/>
    <property type="project" value="TreeGrafter"/>
</dbReference>
<feature type="domain" description="HMG box" evidence="14">
    <location>
        <begin position="1454"/>
        <end position="1520"/>
    </location>
</feature>
<dbReference type="InterPro" id="IPR001965">
    <property type="entry name" value="Znf_PHD"/>
</dbReference>
<keyword evidence="2" id="KW-0479">Metal-binding</keyword>
<feature type="compositionally biased region" description="Polar residues" evidence="12">
    <location>
        <begin position="1409"/>
        <end position="1418"/>
    </location>
</feature>
<dbReference type="FunFam" id="3.30.40.10:FF:000548">
    <property type="entry name" value="Putative Histone-lysine N-methyltransferase MLL3"/>
    <property type="match status" value="1"/>
</dbReference>
<keyword evidence="8 10" id="KW-0539">Nucleus</keyword>
<feature type="coiled-coil region" evidence="11">
    <location>
        <begin position="1502"/>
        <end position="1544"/>
    </location>
</feature>
<protein>
    <recommendedName>
        <fullName evidence="17">Histone-lysine N-methyltransferase</fullName>
    </recommendedName>
</protein>
<gene>
    <name evidence="16" type="ORF">g.23728</name>
</gene>
<dbReference type="SUPFAM" id="SSF47095">
    <property type="entry name" value="HMG-box"/>
    <property type="match status" value="1"/>
</dbReference>
<proteinExistence type="predicted"/>
<feature type="compositionally biased region" description="Polar residues" evidence="12">
    <location>
        <begin position="1845"/>
        <end position="1860"/>
    </location>
</feature>
<keyword evidence="3" id="KW-0677">Repeat</keyword>
<dbReference type="Pfam" id="PF00628">
    <property type="entry name" value="PHD"/>
    <property type="match status" value="3"/>
</dbReference>
<evidence type="ECO:0000256" key="8">
    <source>
        <dbReference type="ARBA" id="ARBA00023242"/>
    </source>
</evidence>
<evidence type="ECO:0000313" key="16">
    <source>
        <dbReference type="EMBL" id="JAS19353.1"/>
    </source>
</evidence>
<feature type="compositionally biased region" description="Basic and acidic residues" evidence="12">
    <location>
        <begin position="1033"/>
        <end position="1055"/>
    </location>
</feature>
<dbReference type="SMART" id="SM00249">
    <property type="entry name" value="PHD"/>
    <property type="match status" value="7"/>
</dbReference>
<accession>A0A1B6D156</accession>
<feature type="domain" description="PHD-type" evidence="13">
    <location>
        <begin position="863"/>
        <end position="918"/>
    </location>
</feature>
<keyword evidence="7" id="KW-0804">Transcription</keyword>
<feature type="compositionally biased region" description="Polar residues" evidence="12">
    <location>
        <begin position="1"/>
        <end position="12"/>
    </location>
</feature>
<dbReference type="GO" id="GO:0003677">
    <property type="term" value="F:DNA binding"/>
    <property type="evidence" value="ECO:0007669"/>
    <property type="project" value="UniProtKB-UniRule"/>
</dbReference>
<evidence type="ECO:0000256" key="3">
    <source>
        <dbReference type="ARBA" id="ARBA00022737"/>
    </source>
</evidence>
<organism evidence="16">
    <name type="scientific">Clastoptera arizonana</name>
    <name type="common">Arizona spittle bug</name>
    <dbReference type="NCBI Taxonomy" id="38151"/>
    <lineage>
        <taxon>Eukaryota</taxon>
        <taxon>Metazoa</taxon>
        <taxon>Ecdysozoa</taxon>
        <taxon>Arthropoda</taxon>
        <taxon>Hexapoda</taxon>
        <taxon>Insecta</taxon>
        <taxon>Pterygota</taxon>
        <taxon>Neoptera</taxon>
        <taxon>Paraneoptera</taxon>
        <taxon>Hemiptera</taxon>
        <taxon>Auchenorrhyncha</taxon>
        <taxon>Cercopoidea</taxon>
        <taxon>Clastopteridae</taxon>
        <taxon>Clastoptera</taxon>
    </lineage>
</organism>
<feature type="domain" description="PHD-type" evidence="13">
    <location>
        <begin position="436"/>
        <end position="485"/>
    </location>
</feature>
<keyword evidence="6" id="KW-0805">Transcription regulation</keyword>
<dbReference type="PROSITE" id="PS50118">
    <property type="entry name" value="HMG_BOX_2"/>
    <property type="match status" value="1"/>
</dbReference>
<sequence length="1860" mass="206144">MDEGKSNTQTPIVGSVDEMDIGDCSEDGEEEDEEDEELDLGSSPLEDHGSLMMALASSNVLPYEGLASPLRLASSGGKPLGLRRGPGRPPRRGTPPHSSRVKKPLGLKLKRWRGRSVYMPSDKSPRHSMDADSMLEGGSSRGVDGSPAYSSDPTHSSEDKHDKFSHPSFVSDEPPYFQETWPGKVCALCNLSERTQLGQGEMIKVTCPEGFTPQKKDIDPSVVSLPNEPDDSSGADKSPRCSTTPALSYRRQKSWSKCRNPSVNGQEPLDELAIVGFSEEPDVNNLFENINDQWVVYVHESCAFWSLGVTRPSDTGFQAIGPIVINASVKKCSSCSKFGASTACTFTGCMKSFHFPCAAASGCFQDVKNYTLVCNVHIHHVPLMPNLRDVTCMSCYSMGDVSNLVMCSLCGNNHHGSCVGLALLPGSRAGWQCSDCRTCQVCRQPEDSKIMVCETCDKAYHPHCLRPIVTTVPKYGWKCKNCRLCSDCGSRTPGAGQSSRWHAHYTVCDSCYQQRNKGFSCPLCRRAYRAAAYREMVQCSKCKKFVHGTCDAEADLQTYQLKKETSPEYEYVCPNCKSGIQNAMKRKDSFDEFCMDSNMSASQESLLIDEFDFDYDREGFSIGVGLGKGKPFSASKIAKKKLGLGTGMPGRPGKSFGKMSSLSLSVLSSYQKKHQRFNEFGKKRIPKAKMRGIFGVPGLGLQRPQQDSAQNKSDEEPGGENRLVLCSAKDKFVLTQDICVMCGALGTDQEGCLIACAQCGQCYHPYCVTVKVTKIILQKGWRCLDCTVCEGCGQKNDEARLILCDDCDISYHIYCMDPPLSYVPRGTWKCKWCAQCLTCGSNNPGFNCTWLRNYTECGPCASRTICPSCAQGYGDGELIIKCIQCERWLHCSCDQIRDENEAEFCAEEGYTCILCRPRDVKPPHLLPGVYHSKPRLPSPPRSPDYTKFMDKDDFYVVDGVKLSETGLHQIRSLTIEQQVQPRKKRSGPRKHGFLDKDIARPPTFADKEAGILATIESVVAGDCGEEGDDDATKEEVSKYKEGMEVTPRPDGRAPEPPEGFSIYTTESGVMVLRRKRQRNLQKLGIGGFIPRFRQTRCRDKEEDTACGDTATTPTTPNGSDSATTPTTPGASLLGGSDDKPRRKPQRRKPKSKLVENYPSYLQEAFFGKDLLDTTKEISQDIPSSSDESEDRVAKVSQDKTITLSQDELKVIEQMKIKQEKECDPKKTERFGKSPEKQEEDVGSDSEALKDILHLPDNLLDPELVNTIMTEGDGDIKNTDQLITAEDDGELNRSSSTPPKDELSDILGPHFNLESMVRETGLPNMDCKDVEEIFKGVLTDESQESQEPPAVFPLTPGGVHNAPPIMSPSHSVIQNGLGLPRQSGSGLPPVVHSNLPSPINFPAASPYHSEYSNSPQFSPAFSEPPSPWADDGEGNGHSHYNQRNTLKMEADEALANNATISCVLYANINHPEWKKEYPSWSERSKQILKKWRALPSEKKAPYLQQARDNRANLRMKKAQQEQDKLQQQQKTCREAEQERQWKQMQAMRQQQAAQQQQVMQDQRLQAASRVQREVGVLQMSTDHQQHMGSQLQVSTIQDSGNLPSMPSPGVRAAQQFTSTVGIKGPHVGAPGYPRTGTPALPIRPPSQDPFVQPRQMQPIQIPTGVQGQEMNRQLRDLLQRQQIKNKLESEQLIQQRVWPMQEDQGLGTTTADSSTLNLLSPVVSQAPSSIVYEQNSTVVTANTSPTFRHPLPPSLARPTRLPLQQGPMLIQRQRIPSFSDPRMQGVDQRVRLLLQQQRPGFSPNNQMVARLSSPRNSLDPYDHLVQQRPDFQDGGGTNIVRHMAPSLSNDPSRLQSTPQSS</sequence>